<name>A0A0F9R0U8_9ZZZZ</name>
<accession>A0A0F9R0U8</accession>
<protein>
    <submittedName>
        <fullName evidence="1">Uncharacterized protein</fullName>
    </submittedName>
</protein>
<dbReference type="AlphaFoldDB" id="A0A0F9R0U8"/>
<gene>
    <name evidence="1" type="ORF">LCGC14_1029700</name>
</gene>
<sequence length="128" mass="15120">MYEDILNKFTKPCKYTHYELTNEDIEYITKYFNERNLEGLIGYCSALAMVASATGWRGAETYLKDVGEERFFHGCNSCDRTFDCDPEFALNECGERYEKWTPFTEGQKERLEELKKKNVAEIKEHDRN</sequence>
<organism evidence="1">
    <name type="scientific">marine sediment metagenome</name>
    <dbReference type="NCBI Taxonomy" id="412755"/>
    <lineage>
        <taxon>unclassified sequences</taxon>
        <taxon>metagenomes</taxon>
        <taxon>ecological metagenomes</taxon>
    </lineage>
</organism>
<reference evidence="1" key="1">
    <citation type="journal article" date="2015" name="Nature">
        <title>Complex archaea that bridge the gap between prokaryotes and eukaryotes.</title>
        <authorList>
            <person name="Spang A."/>
            <person name="Saw J.H."/>
            <person name="Jorgensen S.L."/>
            <person name="Zaremba-Niedzwiedzka K."/>
            <person name="Martijn J."/>
            <person name="Lind A.E."/>
            <person name="van Eijk R."/>
            <person name="Schleper C."/>
            <person name="Guy L."/>
            <person name="Ettema T.J."/>
        </authorList>
    </citation>
    <scope>NUCLEOTIDE SEQUENCE</scope>
</reference>
<comment type="caution">
    <text evidence="1">The sequence shown here is derived from an EMBL/GenBank/DDBJ whole genome shotgun (WGS) entry which is preliminary data.</text>
</comment>
<proteinExistence type="predicted"/>
<evidence type="ECO:0000313" key="1">
    <source>
        <dbReference type="EMBL" id="KKN11123.1"/>
    </source>
</evidence>
<dbReference type="EMBL" id="LAZR01004171">
    <property type="protein sequence ID" value="KKN11123.1"/>
    <property type="molecule type" value="Genomic_DNA"/>
</dbReference>